<keyword evidence="2" id="KW-1185">Reference proteome</keyword>
<dbReference type="STRING" id="1791.GCA_001049355_00108"/>
<dbReference type="SUPFAM" id="SSF56112">
    <property type="entry name" value="Protein kinase-like (PK-like)"/>
    <property type="match status" value="1"/>
</dbReference>
<dbReference type="AlphaFoldDB" id="A0A448IHX4"/>
<keyword evidence="1" id="KW-0418">Kinase</keyword>
<organism evidence="1 2">
    <name type="scientific">Mycolicibacterium aurum</name>
    <name type="common">Mycobacterium aurum</name>
    <dbReference type="NCBI Taxonomy" id="1791"/>
    <lineage>
        <taxon>Bacteria</taxon>
        <taxon>Bacillati</taxon>
        <taxon>Actinomycetota</taxon>
        <taxon>Actinomycetes</taxon>
        <taxon>Mycobacteriales</taxon>
        <taxon>Mycobacteriaceae</taxon>
        <taxon>Mycolicibacterium</taxon>
    </lineage>
</organism>
<accession>A0A448IHX4</accession>
<dbReference type="Pfam" id="PF13671">
    <property type="entry name" value="AAA_33"/>
    <property type="match status" value="1"/>
</dbReference>
<keyword evidence="1" id="KW-0808">Transferase</keyword>
<dbReference type="SUPFAM" id="SSF52540">
    <property type="entry name" value="P-loop containing nucleoside triphosphate hydrolases"/>
    <property type="match status" value="1"/>
</dbReference>
<dbReference type="PANTHER" id="PTHR43883:SF1">
    <property type="entry name" value="GLUCONOKINASE"/>
    <property type="match status" value="1"/>
</dbReference>
<evidence type="ECO:0000313" key="2">
    <source>
        <dbReference type="Proteomes" id="UP000279306"/>
    </source>
</evidence>
<dbReference type="Gene3D" id="3.40.50.300">
    <property type="entry name" value="P-loop containing nucleotide triphosphate hydrolases"/>
    <property type="match status" value="1"/>
</dbReference>
<dbReference type="GO" id="GO:0016301">
    <property type="term" value="F:kinase activity"/>
    <property type="evidence" value="ECO:0007669"/>
    <property type="project" value="UniProtKB-KW"/>
</dbReference>
<dbReference type="InterPro" id="IPR011009">
    <property type="entry name" value="Kinase-like_dom_sf"/>
</dbReference>
<reference evidence="1 2" key="1">
    <citation type="submission" date="2018-12" db="EMBL/GenBank/DDBJ databases">
        <authorList>
            <consortium name="Pathogen Informatics"/>
        </authorList>
    </citation>
    <scope>NUCLEOTIDE SEQUENCE [LARGE SCALE GENOMIC DNA]</scope>
    <source>
        <strain evidence="1 2">NCTC10437</strain>
    </source>
</reference>
<evidence type="ECO:0000313" key="1">
    <source>
        <dbReference type="EMBL" id="VEG52039.1"/>
    </source>
</evidence>
<dbReference type="KEGG" id="mauu:NCTC10437_01155"/>
<proteinExistence type="predicted"/>
<gene>
    <name evidence="1" type="ORF">NCTC10437_01155</name>
</gene>
<protein>
    <submittedName>
        <fullName evidence="1">Predicted kinase</fullName>
    </submittedName>
</protein>
<dbReference type="PANTHER" id="PTHR43883">
    <property type="entry name" value="SLR0207 PROTEIN"/>
    <property type="match status" value="1"/>
</dbReference>
<dbReference type="EMBL" id="LR134356">
    <property type="protein sequence ID" value="VEG52039.1"/>
    <property type="molecule type" value="Genomic_DNA"/>
</dbReference>
<dbReference type="InterPro" id="IPR027417">
    <property type="entry name" value="P-loop_NTPase"/>
</dbReference>
<dbReference type="InterPro" id="IPR052732">
    <property type="entry name" value="Cell-binding_unc_protein"/>
</dbReference>
<name>A0A448IHX4_MYCAU</name>
<dbReference type="Proteomes" id="UP000279306">
    <property type="component" value="Chromosome"/>
</dbReference>
<sequence>MGPSGGAGAALRSVATGDDEGVHLTTTVGTIAGNLGAEVHETHTGLVVLVGDRAYKLKKPVVTDFLDFSAARTRESVCRREVELNRRLAPSAYFGVGHLRPPAGEPEPVVVMRRYPDSQRLSELVRSGADVHRWLMSIAQTLARFHAGAERGPSVDAQATAAALSARWHQNLAALRHHVGTVVDDRQVTEITRLATQYLAGRDLLYRQRIAADRVVDGHGDLLAQDIFCTPEGPMLLDCLEFDDLLRYVDGIDDAAFLAMDLEFLGRRDLADLFLDEYCRRAEDTSAPSLRHMCIAYRAVVRAKVDCIRVLQGHAEAKVDAGRHMAIAHEHLTSASVQLVVVGGGPGTGKTTVARALAEQLDAQVISTDEVRRELLQAGAVHGRTGELNAGLYAPESVSVVYDEVLRRAHTWLGAGHSVILDGTWRTADHRQRAHTVAAETYSSIVEFCCALPLSEAGRRIAARGPTASDATPSIAAELGDPAAGWPTAHALDTSRPVADSVAEAREICRRAI</sequence>